<dbReference type="PROSITE" id="PS51471">
    <property type="entry name" value="FE2OG_OXY"/>
    <property type="match status" value="1"/>
</dbReference>
<dbReference type="InterPro" id="IPR044862">
    <property type="entry name" value="Pro_4_hyd_alph_FE2OG_OXY"/>
</dbReference>
<gene>
    <name evidence="2" type="ORF">METZ01_LOCUS293209</name>
</gene>
<accession>A0A382LXA8</accession>
<organism evidence="2">
    <name type="scientific">marine metagenome</name>
    <dbReference type="NCBI Taxonomy" id="408172"/>
    <lineage>
        <taxon>unclassified sequences</taxon>
        <taxon>metagenomes</taxon>
        <taxon>ecological metagenomes</taxon>
    </lineage>
</organism>
<sequence length="329" mass="38136">EYSVSLTLDSSEEEKTWPIFMKGLDDKEYKVEMNAGDAVIYKGQEVEHWRSEKLDKDWQTQLFLHFVDSKGKNAKTVEPERRRIIDDKGQEISQSKQKYTKVGTGNHQFLNPKTSEDAKKDILMAQGFNEENADYVLRGPTTWNYHGEEGIDNEVCEYYKKKYEQLDLYPALIGGDRIDNEEDSIVDPSVRNVMKADLRTWQGITAHLVSAAVHANRAIWKFDLDGMCNQSEYLQYNVSGKYDQHSDQEFRVDPDFDYIRKLSALTIINKSNEFEGGKFYIYNNMEKVYPPQEQGDIIVFPSDRMHGCEPITKGTRHAVIAWLNGPRFK</sequence>
<dbReference type="EMBL" id="UINC01089340">
    <property type="protein sequence ID" value="SVC40355.1"/>
    <property type="molecule type" value="Genomic_DNA"/>
</dbReference>
<dbReference type="AlphaFoldDB" id="A0A382LXA8"/>
<feature type="domain" description="Fe2OG dioxygenase" evidence="1">
    <location>
        <begin position="221"/>
        <end position="325"/>
    </location>
</feature>
<protein>
    <recommendedName>
        <fullName evidence="1">Fe2OG dioxygenase domain-containing protein</fullName>
    </recommendedName>
</protein>
<reference evidence="2" key="1">
    <citation type="submission" date="2018-05" db="EMBL/GenBank/DDBJ databases">
        <authorList>
            <person name="Lanie J.A."/>
            <person name="Ng W.-L."/>
            <person name="Kazmierczak K.M."/>
            <person name="Andrzejewski T.M."/>
            <person name="Davidsen T.M."/>
            <person name="Wayne K.J."/>
            <person name="Tettelin H."/>
            <person name="Glass J.I."/>
            <person name="Rusch D."/>
            <person name="Podicherti R."/>
            <person name="Tsui H.-C.T."/>
            <person name="Winkler M.E."/>
        </authorList>
    </citation>
    <scope>NUCLEOTIDE SEQUENCE</scope>
</reference>
<proteinExistence type="predicted"/>
<feature type="non-terminal residue" evidence="2">
    <location>
        <position position="1"/>
    </location>
</feature>
<name>A0A382LXA8_9ZZZZ</name>
<dbReference type="InterPro" id="IPR005123">
    <property type="entry name" value="Oxoglu/Fe-dep_dioxygenase_dom"/>
</dbReference>
<dbReference type="Pfam" id="PF13640">
    <property type="entry name" value="2OG-FeII_Oxy_3"/>
    <property type="match status" value="1"/>
</dbReference>
<evidence type="ECO:0000313" key="2">
    <source>
        <dbReference type="EMBL" id="SVC40355.1"/>
    </source>
</evidence>
<dbReference type="Gene3D" id="2.60.120.620">
    <property type="entry name" value="q2cbj1_9rhob like domain"/>
    <property type="match status" value="1"/>
</dbReference>
<evidence type="ECO:0000259" key="1">
    <source>
        <dbReference type="PROSITE" id="PS51471"/>
    </source>
</evidence>